<protein>
    <submittedName>
        <fullName evidence="2">DUF3489 domain-containing protein</fullName>
    </submittedName>
</protein>
<reference evidence="2 3" key="1">
    <citation type="submission" date="2022-06" db="EMBL/GenBank/DDBJ databases">
        <title>Mesorhizobium sp. strain RP14 Genome sequencing and assembly.</title>
        <authorList>
            <person name="Kim I."/>
        </authorList>
    </citation>
    <scope>NUCLEOTIDE SEQUENCE [LARGE SCALE GENOMIC DNA]</scope>
    <source>
        <strain evidence="3">RP14(2022)</strain>
    </source>
</reference>
<comment type="caution">
    <text evidence="2">The sequence shown here is derived from an EMBL/GenBank/DDBJ whole genome shotgun (WGS) entry which is preliminary data.</text>
</comment>
<sequence length="128" mass="13456">MTTQMEPASAAKPRKAGAAKAVPAPTKADLVLKQLRSARGATLAQLQDLTGWQAHSVRGFLSGTVRKKLGLTLTSETAKDGTRRYHVAIDPSQKEVTIRTEPTADRMQVDAEATAASVANGADSGEEA</sequence>
<evidence type="ECO:0000313" key="2">
    <source>
        <dbReference type="EMBL" id="MCO6050481.1"/>
    </source>
</evidence>
<keyword evidence="3" id="KW-1185">Reference proteome</keyword>
<dbReference type="EMBL" id="JAMXQS010000005">
    <property type="protein sequence ID" value="MCO6050481.1"/>
    <property type="molecule type" value="Genomic_DNA"/>
</dbReference>
<name>A0ABT1C939_9HYPH</name>
<accession>A0ABT1C939</accession>
<organism evidence="2 3">
    <name type="scientific">Mesorhizobium liriopis</name>
    <dbReference type="NCBI Taxonomy" id="2953882"/>
    <lineage>
        <taxon>Bacteria</taxon>
        <taxon>Pseudomonadati</taxon>
        <taxon>Pseudomonadota</taxon>
        <taxon>Alphaproteobacteria</taxon>
        <taxon>Hyphomicrobiales</taxon>
        <taxon>Phyllobacteriaceae</taxon>
        <taxon>Mesorhizobium</taxon>
    </lineage>
</organism>
<gene>
    <name evidence="2" type="ORF">NGM99_11885</name>
</gene>
<evidence type="ECO:0000256" key="1">
    <source>
        <dbReference type="SAM" id="MobiDB-lite"/>
    </source>
</evidence>
<feature type="region of interest" description="Disordered" evidence="1">
    <location>
        <begin position="1"/>
        <end position="24"/>
    </location>
</feature>
<proteinExistence type="predicted"/>
<dbReference type="Pfam" id="PF11994">
    <property type="entry name" value="DUF3489"/>
    <property type="match status" value="1"/>
</dbReference>
<evidence type="ECO:0000313" key="3">
    <source>
        <dbReference type="Proteomes" id="UP001205906"/>
    </source>
</evidence>
<dbReference type="RefSeq" id="WP_252819120.1">
    <property type="nucleotide sequence ID" value="NZ_JAMXQS010000005.1"/>
</dbReference>
<dbReference type="InterPro" id="IPR021880">
    <property type="entry name" value="DUF3489"/>
</dbReference>
<dbReference type="Proteomes" id="UP001205906">
    <property type="component" value="Unassembled WGS sequence"/>
</dbReference>